<dbReference type="InterPro" id="IPR000297">
    <property type="entry name" value="PPIase_PpiC"/>
</dbReference>
<dbReference type="Proteomes" id="UP000238375">
    <property type="component" value="Unassembled WGS sequence"/>
</dbReference>
<comment type="caution">
    <text evidence="4">The sequence shown here is derived from an EMBL/GenBank/DDBJ whole genome shotgun (WGS) entry which is preliminary data.</text>
</comment>
<sequence>MRYSLFTFTLYCLCVTTANAQWYSSETNNNFIHNDASAKKAIWSLYDSLQYGKPFATLALRYSQDPTSYRDGGTAKPILINDLVKEFQDVVRQLHVGQLSRPFKHEYGYSIIQLLEREDDTCLFRSILLRTD</sequence>
<dbReference type="PANTHER" id="PTHR47245:SF2">
    <property type="entry name" value="PEPTIDYL-PROLYL CIS-TRANS ISOMERASE HP_0175-RELATED"/>
    <property type="match status" value="1"/>
</dbReference>
<feature type="chain" id="PRO_5015541456" evidence="2">
    <location>
        <begin position="21"/>
        <end position="132"/>
    </location>
</feature>
<evidence type="ECO:0000313" key="4">
    <source>
        <dbReference type="EMBL" id="PRY37044.1"/>
    </source>
</evidence>
<reference evidence="4 5" key="1">
    <citation type="submission" date="2018-03" db="EMBL/GenBank/DDBJ databases">
        <title>Genomic Encyclopedia of Archaeal and Bacterial Type Strains, Phase II (KMG-II): from individual species to whole genera.</title>
        <authorList>
            <person name="Goeker M."/>
        </authorList>
    </citation>
    <scope>NUCLEOTIDE SEQUENCE [LARGE SCALE GENOMIC DNA]</scope>
    <source>
        <strain evidence="4 5">DSM 28354</strain>
    </source>
</reference>
<keyword evidence="2" id="KW-0732">Signal</keyword>
<dbReference type="PANTHER" id="PTHR47245">
    <property type="entry name" value="PEPTIDYLPROLYL ISOMERASE"/>
    <property type="match status" value="1"/>
</dbReference>
<dbReference type="OrthoDB" id="14196at2"/>
<dbReference type="EMBL" id="PVTE01000011">
    <property type="protein sequence ID" value="PRY37044.1"/>
    <property type="molecule type" value="Genomic_DNA"/>
</dbReference>
<keyword evidence="1 4" id="KW-0413">Isomerase</keyword>
<proteinExistence type="predicted"/>
<protein>
    <submittedName>
        <fullName evidence="4">Peptidyl-prolyl cis-trans isomerase SurA</fullName>
    </submittedName>
</protein>
<accession>A0A2T0SUF5</accession>
<evidence type="ECO:0000259" key="3">
    <source>
        <dbReference type="PROSITE" id="PS50198"/>
    </source>
</evidence>
<dbReference type="InterPro" id="IPR050245">
    <property type="entry name" value="PrsA_foldase"/>
</dbReference>
<organism evidence="4 5">
    <name type="scientific">Spirosoma oryzae</name>
    <dbReference type="NCBI Taxonomy" id="1469603"/>
    <lineage>
        <taxon>Bacteria</taxon>
        <taxon>Pseudomonadati</taxon>
        <taxon>Bacteroidota</taxon>
        <taxon>Cytophagia</taxon>
        <taxon>Cytophagales</taxon>
        <taxon>Cytophagaceae</taxon>
        <taxon>Spirosoma</taxon>
    </lineage>
</organism>
<gene>
    <name evidence="4" type="ORF">CLV58_11182</name>
</gene>
<evidence type="ECO:0000256" key="2">
    <source>
        <dbReference type="SAM" id="SignalP"/>
    </source>
</evidence>
<feature type="signal peptide" evidence="2">
    <location>
        <begin position="1"/>
        <end position="20"/>
    </location>
</feature>
<evidence type="ECO:0000256" key="1">
    <source>
        <dbReference type="PROSITE-ProRule" id="PRU00278"/>
    </source>
</evidence>
<keyword evidence="5" id="KW-1185">Reference proteome</keyword>
<dbReference type="SUPFAM" id="SSF54534">
    <property type="entry name" value="FKBP-like"/>
    <property type="match status" value="1"/>
</dbReference>
<dbReference type="GO" id="GO:0003755">
    <property type="term" value="F:peptidyl-prolyl cis-trans isomerase activity"/>
    <property type="evidence" value="ECO:0007669"/>
    <property type="project" value="UniProtKB-KW"/>
</dbReference>
<feature type="domain" description="PpiC" evidence="3">
    <location>
        <begin position="26"/>
        <end position="116"/>
    </location>
</feature>
<keyword evidence="1" id="KW-0697">Rotamase</keyword>
<dbReference type="RefSeq" id="WP_106138524.1">
    <property type="nucleotide sequence ID" value="NZ_PVTE01000011.1"/>
</dbReference>
<dbReference type="Pfam" id="PF00639">
    <property type="entry name" value="Rotamase"/>
    <property type="match status" value="1"/>
</dbReference>
<dbReference type="Gene3D" id="3.10.50.40">
    <property type="match status" value="1"/>
</dbReference>
<name>A0A2T0SUF5_9BACT</name>
<evidence type="ECO:0000313" key="5">
    <source>
        <dbReference type="Proteomes" id="UP000238375"/>
    </source>
</evidence>
<dbReference type="InterPro" id="IPR046357">
    <property type="entry name" value="PPIase_dom_sf"/>
</dbReference>
<dbReference type="AlphaFoldDB" id="A0A2T0SUF5"/>
<dbReference type="PROSITE" id="PS50198">
    <property type="entry name" value="PPIC_PPIASE_2"/>
    <property type="match status" value="1"/>
</dbReference>